<gene>
    <name evidence="1" type="ORF">ACFP1K_13235</name>
</gene>
<proteinExistence type="predicted"/>
<sequence>MPLRKEQAKEFFGSLYDRAATPDLNEFESAAIRLVARVDTSAAPGDRALGLPRSVVGR</sequence>
<reference evidence="2" key="1">
    <citation type="journal article" date="2019" name="Int. J. Syst. Evol. Microbiol.">
        <title>The Global Catalogue of Microorganisms (GCM) 10K type strain sequencing project: providing services to taxonomists for standard genome sequencing and annotation.</title>
        <authorList>
            <consortium name="The Broad Institute Genomics Platform"/>
            <consortium name="The Broad Institute Genome Sequencing Center for Infectious Disease"/>
            <person name="Wu L."/>
            <person name="Ma J."/>
        </authorList>
    </citation>
    <scope>NUCLEOTIDE SEQUENCE [LARGE SCALE GENOMIC DNA]</scope>
    <source>
        <strain evidence="2">JCM 30346</strain>
    </source>
</reference>
<dbReference type="EMBL" id="JBHSRF010000014">
    <property type="protein sequence ID" value="MFC6082121.1"/>
    <property type="molecule type" value="Genomic_DNA"/>
</dbReference>
<evidence type="ECO:0000313" key="1">
    <source>
        <dbReference type="EMBL" id="MFC6082121.1"/>
    </source>
</evidence>
<organism evidence="1 2">
    <name type="scientific">Sphaerisporangium aureirubrum</name>
    <dbReference type="NCBI Taxonomy" id="1544736"/>
    <lineage>
        <taxon>Bacteria</taxon>
        <taxon>Bacillati</taxon>
        <taxon>Actinomycetota</taxon>
        <taxon>Actinomycetes</taxon>
        <taxon>Streptosporangiales</taxon>
        <taxon>Streptosporangiaceae</taxon>
        <taxon>Sphaerisporangium</taxon>
    </lineage>
</organism>
<dbReference type="RefSeq" id="WP_380751437.1">
    <property type="nucleotide sequence ID" value="NZ_JBHSRF010000014.1"/>
</dbReference>
<accession>A0ABW1NG63</accession>
<dbReference type="Proteomes" id="UP001596137">
    <property type="component" value="Unassembled WGS sequence"/>
</dbReference>
<comment type="caution">
    <text evidence="1">The sequence shown here is derived from an EMBL/GenBank/DDBJ whole genome shotgun (WGS) entry which is preliminary data.</text>
</comment>
<name>A0ABW1NG63_9ACTN</name>
<protein>
    <submittedName>
        <fullName evidence="1">Uncharacterized protein</fullName>
    </submittedName>
</protein>
<keyword evidence="2" id="KW-1185">Reference proteome</keyword>
<evidence type="ECO:0000313" key="2">
    <source>
        <dbReference type="Proteomes" id="UP001596137"/>
    </source>
</evidence>